<dbReference type="Pfam" id="PF13561">
    <property type="entry name" value="adh_short_C2"/>
    <property type="match status" value="1"/>
</dbReference>
<dbReference type="FunFam" id="3.40.50.720:FF:000084">
    <property type="entry name" value="Short-chain dehydrogenase reductase"/>
    <property type="match status" value="1"/>
</dbReference>
<dbReference type="EMBL" id="FTLX01000002">
    <property type="protein sequence ID" value="SIQ39078.1"/>
    <property type="molecule type" value="Genomic_DNA"/>
</dbReference>
<dbReference type="InterPro" id="IPR057326">
    <property type="entry name" value="KR_dom"/>
</dbReference>
<feature type="domain" description="Ketoreductase" evidence="3">
    <location>
        <begin position="6"/>
        <end position="186"/>
    </location>
</feature>
<dbReference type="GO" id="GO:0016616">
    <property type="term" value="F:oxidoreductase activity, acting on the CH-OH group of donors, NAD or NADP as acceptor"/>
    <property type="evidence" value="ECO:0007669"/>
    <property type="project" value="UniProtKB-ARBA"/>
</dbReference>
<evidence type="ECO:0000256" key="1">
    <source>
        <dbReference type="ARBA" id="ARBA00006484"/>
    </source>
</evidence>
<dbReference type="NCBIfam" id="NF005559">
    <property type="entry name" value="PRK07231.1"/>
    <property type="match status" value="1"/>
</dbReference>
<sequence>MLLQNKVIFVTGASRGIGQAIATCLAAAGAQLVIHGRSEESLKETKSKIISEGGLEPFSVLYDVRDQAEMKRAFQAIKRAFGRLDGLVNNAGIMKESLLGMLKTDDLQEMLDINVTAVLQHMQIASRLMMKQKSGSIVNVSSIIGVRGIEGSAAYSASKAAVIGATLSASKEWAGVGIRVNAVAPGFIETDLTSHYRAEKKEDILKSVKMNRFGRADEVADVILFLLSGLSSYVTGQVIGVDGGMVI</sequence>
<dbReference type="PANTHER" id="PTHR42760">
    <property type="entry name" value="SHORT-CHAIN DEHYDROGENASES/REDUCTASES FAMILY MEMBER"/>
    <property type="match status" value="1"/>
</dbReference>
<dbReference type="GO" id="GO:0008206">
    <property type="term" value="P:bile acid metabolic process"/>
    <property type="evidence" value="ECO:0007669"/>
    <property type="project" value="UniProtKB-ARBA"/>
</dbReference>
<dbReference type="PRINTS" id="PR00081">
    <property type="entry name" value="GDHRDH"/>
</dbReference>
<dbReference type="Proteomes" id="UP000186385">
    <property type="component" value="Unassembled WGS sequence"/>
</dbReference>
<accession>A0A1N6SD77</accession>
<reference evidence="4 5" key="1">
    <citation type="submission" date="2017-01" db="EMBL/GenBank/DDBJ databases">
        <authorList>
            <person name="Mah S.A."/>
            <person name="Swanson W.J."/>
            <person name="Moy G.W."/>
            <person name="Vacquier V.D."/>
        </authorList>
    </citation>
    <scope>NUCLEOTIDE SEQUENCE [LARGE SCALE GENOMIC DNA]</scope>
    <source>
        <strain evidence="4 5">NIO-1016</strain>
    </source>
</reference>
<dbReference type="InterPro" id="IPR036291">
    <property type="entry name" value="NAD(P)-bd_dom_sf"/>
</dbReference>
<dbReference type="SUPFAM" id="SSF51735">
    <property type="entry name" value="NAD(P)-binding Rossmann-fold domains"/>
    <property type="match status" value="1"/>
</dbReference>
<dbReference type="GO" id="GO:0030497">
    <property type="term" value="P:fatty acid elongation"/>
    <property type="evidence" value="ECO:0007669"/>
    <property type="project" value="TreeGrafter"/>
</dbReference>
<dbReference type="RefSeq" id="WP_052698373.1">
    <property type="nucleotide sequence ID" value="NZ_FTLX01000002.1"/>
</dbReference>
<evidence type="ECO:0000313" key="4">
    <source>
        <dbReference type="EMBL" id="SIQ39078.1"/>
    </source>
</evidence>
<dbReference type="InterPro" id="IPR002347">
    <property type="entry name" value="SDR_fam"/>
</dbReference>
<organism evidence="4 5">
    <name type="scientific">Domibacillus enclensis</name>
    <dbReference type="NCBI Taxonomy" id="1017273"/>
    <lineage>
        <taxon>Bacteria</taxon>
        <taxon>Bacillati</taxon>
        <taxon>Bacillota</taxon>
        <taxon>Bacilli</taxon>
        <taxon>Bacillales</taxon>
        <taxon>Bacillaceae</taxon>
        <taxon>Domibacillus</taxon>
    </lineage>
</organism>
<dbReference type="PANTHER" id="PTHR42760:SF40">
    <property type="entry name" value="3-OXOACYL-[ACYL-CARRIER-PROTEIN] REDUCTASE, CHLOROPLASTIC"/>
    <property type="match status" value="1"/>
</dbReference>
<evidence type="ECO:0000259" key="3">
    <source>
        <dbReference type="SMART" id="SM00822"/>
    </source>
</evidence>
<name>A0A1N6SD77_9BACI</name>
<dbReference type="PRINTS" id="PR00080">
    <property type="entry name" value="SDRFAMILY"/>
</dbReference>
<keyword evidence="2" id="KW-0560">Oxidoreductase</keyword>
<dbReference type="SMART" id="SM00822">
    <property type="entry name" value="PKS_KR"/>
    <property type="match status" value="1"/>
</dbReference>
<evidence type="ECO:0000256" key="2">
    <source>
        <dbReference type="ARBA" id="ARBA00023002"/>
    </source>
</evidence>
<protein>
    <submittedName>
        <fullName evidence="4">3-oxoacyl-[acyl-carrier protein] reductase</fullName>
    </submittedName>
</protein>
<proteinExistence type="inferred from homology"/>
<dbReference type="AlphaFoldDB" id="A0A1N6SD77"/>
<dbReference type="STRING" id="1017273.SAMN05443094_102393"/>
<dbReference type="Gene3D" id="3.40.50.720">
    <property type="entry name" value="NAD(P)-binding Rossmann-like Domain"/>
    <property type="match status" value="1"/>
</dbReference>
<comment type="similarity">
    <text evidence="1">Belongs to the short-chain dehydrogenases/reductases (SDR) family.</text>
</comment>
<gene>
    <name evidence="4" type="ORF">SAMN05443094_102393</name>
</gene>
<dbReference type="OrthoDB" id="9803333at2"/>
<evidence type="ECO:0000313" key="5">
    <source>
        <dbReference type="Proteomes" id="UP000186385"/>
    </source>
</evidence>